<evidence type="ECO:0000256" key="1">
    <source>
        <dbReference type="SAM" id="MobiDB-lite"/>
    </source>
</evidence>
<reference evidence="2" key="1">
    <citation type="submission" date="2014-09" db="EMBL/GenBank/DDBJ databases">
        <authorList>
            <person name="Magalhaes I.L.F."/>
            <person name="Oliveira U."/>
            <person name="Santos F.R."/>
            <person name="Vidigal T.H.D.A."/>
            <person name="Brescovit A.D."/>
            <person name="Santos A.J."/>
        </authorList>
    </citation>
    <scope>NUCLEOTIDE SEQUENCE</scope>
    <source>
        <tissue evidence="2">Shoot tissue taken approximately 20 cm above the soil surface</tissue>
    </source>
</reference>
<reference evidence="2" key="2">
    <citation type="journal article" date="2015" name="Data Brief">
        <title>Shoot transcriptome of the giant reed, Arundo donax.</title>
        <authorList>
            <person name="Barrero R.A."/>
            <person name="Guerrero F.D."/>
            <person name="Moolhuijzen P."/>
            <person name="Goolsby J.A."/>
            <person name="Tidwell J."/>
            <person name="Bellgard S.E."/>
            <person name="Bellgard M.I."/>
        </authorList>
    </citation>
    <scope>NUCLEOTIDE SEQUENCE</scope>
    <source>
        <tissue evidence="2">Shoot tissue taken approximately 20 cm above the soil surface</tissue>
    </source>
</reference>
<protein>
    <submittedName>
        <fullName evidence="2">Uncharacterized protein</fullName>
    </submittedName>
</protein>
<feature type="region of interest" description="Disordered" evidence="1">
    <location>
        <begin position="25"/>
        <end position="67"/>
    </location>
</feature>
<accession>A0A0A9AGT0</accession>
<feature type="compositionally biased region" description="Polar residues" evidence="1">
    <location>
        <begin position="56"/>
        <end position="67"/>
    </location>
</feature>
<name>A0A0A9AGT0_ARUDO</name>
<proteinExistence type="predicted"/>
<dbReference type="EMBL" id="GBRH01251578">
    <property type="protein sequence ID" value="JAD46317.1"/>
    <property type="molecule type" value="Transcribed_RNA"/>
</dbReference>
<evidence type="ECO:0000313" key="2">
    <source>
        <dbReference type="EMBL" id="JAD46317.1"/>
    </source>
</evidence>
<sequence length="67" mass="7461">MCTPVYVHHCVVLVCITCRKNSSVDTQSSRTRQRPINCHRPSHASPTQYARHHLSQKSTAVTASSVT</sequence>
<dbReference type="AlphaFoldDB" id="A0A0A9AGT0"/>
<organism evidence="2">
    <name type="scientific">Arundo donax</name>
    <name type="common">Giant reed</name>
    <name type="synonym">Donax arundinaceus</name>
    <dbReference type="NCBI Taxonomy" id="35708"/>
    <lineage>
        <taxon>Eukaryota</taxon>
        <taxon>Viridiplantae</taxon>
        <taxon>Streptophyta</taxon>
        <taxon>Embryophyta</taxon>
        <taxon>Tracheophyta</taxon>
        <taxon>Spermatophyta</taxon>
        <taxon>Magnoliopsida</taxon>
        <taxon>Liliopsida</taxon>
        <taxon>Poales</taxon>
        <taxon>Poaceae</taxon>
        <taxon>PACMAD clade</taxon>
        <taxon>Arundinoideae</taxon>
        <taxon>Arundineae</taxon>
        <taxon>Arundo</taxon>
    </lineage>
</organism>